<dbReference type="InterPro" id="IPR049207">
    <property type="entry name" value="DUF4246_N"/>
</dbReference>
<gene>
    <name evidence="4" type="ORF">SBOR_7922</name>
</gene>
<dbReference type="HOGENOM" id="CLU_012066_2_0_1"/>
<dbReference type="EMBL" id="AYSA01000469">
    <property type="protein sequence ID" value="ESZ91703.1"/>
    <property type="molecule type" value="Genomic_DNA"/>
</dbReference>
<name>W9C7G1_SCLBF</name>
<dbReference type="Proteomes" id="UP000019487">
    <property type="component" value="Unassembled WGS sequence"/>
</dbReference>
<dbReference type="OrthoDB" id="415532at2759"/>
<feature type="region of interest" description="Disordered" evidence="1">
    <location>
        <begin position="330"/>
        <end position="418"/>
    </location>
</feature>
<dbReference type="PANTHER" id="PTHR33119">
    <property type="entry name" value="IFI3P"/>
    <property type="match status" value="1"/>
</dbReference>
<accession>W9C7G1</accession>
<dbReference type="Pfam" id="PF14033">
    <property type="entry name" value="DUF4246"/>
    <property type="match status" value="1"/>
</dbReference>
<protein>
    <submittedName>
        <fullName evidence="4">Uncharacterized protein</fullName>
    </submittedName>
</protein>
<evidence type="ECO:0000259" key="2">
    <source>
        <dbReference type="Pfam" id="PF14033"/>
    </source>
</evidence>
<dbReference type="PANTHER" id="PTHR33119:SF1">
    <property type="entry name" value="FE2OG DIOXYGENASE DOMAIN-CONTAINING PROTEIN"/>
    <property type="match status" value="1"/>
</dbReference>
<comment type="caution">
    <text evidence="4">The sequence shown here is derived from an EMBL/GenBank/DDBJ whole genome shotgun (WGS) entry which is preliminary data.</text>
</comment>
<evidence type="ECO:0000313" key="5">
    <source>
        <dbReference type="Proteomes" id="UP000019487"/>
    </source>
</evidence>
<dbReference type="STRING" id="1432307.W9C7G1"/>
<organism evidence="4 5">
    <name type="scientific">Sclerotinia borealis (strain F-4128)</name>
    <dbReference type="NCBI Taxonomy" id="1432307"/>
    <lineage>
        <taxon>Eukaryota</taxon>
        <taxon>Fungi</taxon>
        <taxon>Dikarya</taxon>
        <taxon>Ascomycota</taxon>
        <taxon>Pezizomycotina</taxon>
        <taxon>Leotiomycetes</taxon>
        <taxon>Helotiales</taxon>
        <taxon>Sclerotiniaceae</taxon>
        <taxon>Sclerotinia</taxon>
    </lineage>
</organism>
<dbReference type="InterPro" id="IPR025340">
    <property type="entry name" value="DUF4246"/>
</dbReference>
<sequence length="695" mass="78810">MPDYPGLGLPIRHESQDRYGHYPIGAHGGCSGANSDMLPIRELAMMSIMDRLTDKEEWHLKVFDEKIVSKWREEARAIPDEQFWNLAISDKVQQWDREGKLIINADSNSERLKPLTGIMSDDSFNCCIKELRSKARFYRETGIIPTLDACASIAKADGLVSIDLHDSLRKAFDTLKLDQSSEVDWHPNSNDMVQNLVHPSMYPLVYGRSKVLKDEIVGVSDAIEKWAGKGDIIPKENPNLAPQLRMFGGSVHNVGSGKVPSHFWSDTYQWLPANVAFQDDGTVKFTSYINNLHPNKFPDIYRTIEKLIETTLPMWDQCLAVAVDYNQKDGAGRVNSRFPYPDDADDENNENWIPSGPEDVADVENNPAWGVGVRHDHNDDDDEDIEEREDEDIEDVEDDNNGDENSQSKWKQSRKPNIPEPIFENVQYTRAEEKHLVNKFRESGLQIIVKMASIELTPENPEFPTGGWHIEGQMNEHICGTALYYLDSENITSSDLSFRMQTSAYMEDDIDVGQDCYHWLEQVYGTGLGSSNSPCLQNYGSVDTRQGRLLAFPNVLRFIALWLIDPTQRIISTANVPPQHMNWWNSSIFGTTTETRTAAIAKLPAEIVTLLNEKGVNTNTDADTDTTISQANMNMHLSPELMEMVRKHINTDAHTLQMGIEEAKEHRVKLMGERSVFVKTSEEGWQAHAYSFCEH</sequence>
<feature type="compositionally biased region" description="Acidic residues" evidence="1">
    <location>
        <begin position="379"/>
        <end position="402"/>
    </location>
</feature>
<feature type="domain" description="DUF4246" evidence="3">
    <location>
        <begin position="4"/>
        <end position="74"/>
    </location>
</feature>
<dbReference type="InterPro" id="IPR049192">
    <property type="entry name" value="DUF4246_C"/>
</dbReference>
<dbReference type="Pfam" id="PF21666">
    <property type="entry name" value="DUF4246_N"/>
    <property type="match status" value="1"/>
</dbReference>
<evidence type="ECO:0000256" key="1">
    <source>
        <dbReference type="SAM" id="MobiDB-lite"/>
    </source>
</evidence>
<dbReference type="AlphaFoldDB" id="W9C7G1"/>
<keyword evidence="5" id="KW-1185">Reference proteome</keyword>
<reference evidence="4 5" key="1">
    <citation type="journal article" date="2014" name="Genome Announc.">
        <title>Draft genome sequence of Sclerotinia borealis, a psychrophilic plant pathogenic fungus.</title>
        <authorList>
            <person name="Mardanov A.V."/>
            <person name="Beletsky A.V."/>
            <person name="Kadnikov V.V."/>
            <person name="Ignatov A.N."/>
            <person name="Ravin N.V."/>
        </authorList>
    </citation>
    <scope>NUCLEOTIDE SEQUENCE [LARGE SCALE GENOMIC DNA]</scope>
    <source>
        <strain evidence="5">F-4157</strain>
    </source>
</reference>
<evidence type="ECO:0000313" key="4">
    <source>
        <dbReference type="EMBL" id="ESZ91703.1"/>
    </source>
</evidence>
<proteinExistence type="predicted"/>
<evidence type="ECO:0000259" key="3">
    <source>
        <dbReference type="Pfam" id="PF21666"/>
    </source>
</evidence>
<feature type="domain" description="DUF4246" evidence="2">
    <location>
        <begin position="122"/>
        <end position="586"/>
    </location>
</feature>